<organism evidence="2 3">
    <name type="scientific">Sphingobacterium thermophilum</name>
    <dbReference type="NCBI Taxonomy" id="768534"/>
    <lineage>
        <taxon>Bacteria</taxon>
        <taxon>Pseudomonadati</taxon>
        <taxon>Bacteroidota</taxon>
        <taxon>Sphingobacteriia</taxon>
        <taxon>Sphingobacteriales</taxon>
        <taxon>Sphingobacteriaceae</taxon>
        <taxon>Sphingobacterium</taxon>
    </lineage>
</organism>
<dbReference type="RefSeq" id="WP_345065626.1">
    <property type="nucleotide sequence ID" value="NZ_BAABGR010000010.1"/>
</dbReference>
<name>A0ABP8QZC2_9SPHI</name>
<dbReference type="EMBL" id="BAABGR010000010">
    <property type="protein sequence ID" value="GAA4513967.1"/>
    <property type="molecule type" value="Genomic_DNA"/>
</dbReference>
<dbReference type="SUPFAM" id="SSF56601">
    <property type="entry name" value="beta-lactamase/transpeptidase-like"/>
    <property type="match status" value="1"/>
</dbReference>
<sequence>MLVKILKWFLGILSGLLLLLIVGLLITDNAYILKAVRVTYLTGHKTAFLEDYKYFDNRIISKGEAQPWPKSTSYNTASVTPVLDSIHKANQSVAYLIIRHDSLWFEKYYHGYDDKSLSNSFSMAKSITAALLGKALELGYIRDINEKVKKYIPDLKGPYADELTIRDLVTMRSGLLWDERYYSPFSITTKAYFYNNLSKAMLELPIASPPDRQFKYQSGDTQLLAMVLSKALPTTLSDFLSEHFWKPMGAEVDALWQYSPKDGIEKAYCCIASNAKDFARFGKLYSHLGRWNGKQLLDSTYIKQSIVPAADDSPEYGYGWWIGEFKGKKTITMNGHLGQYVISIPEDKLIIVRLGHQNDKKGMSNPQGAFYQYIEQAYAMLNQSNK</sequence>
<dbReference type="GO" id="GO:0016787">
    <property type="term" value="F:hydrolase activity"/>
    <property type="evidence" value="ECO:0007669"/>
    <property type="project" value="UniProtKB-KW"/>
</dbReference>
<protein>
    <submittedName>
        <fullName evidence="2">Serine hydrolase</fullName>
    </submittedName>
</protein>
<accession>A0ABP8QZC2</accession>
<gene>
    <name evidence="2" type="ORF">GCM10023173_10130</name>
</gene>
<dbReference type="PANTHER" id="PTHR43283:SF7">
    <property type="entry name" value="BETA-LACTAMASE-RELATED DOMAIN-CONTAINING PROTEIN"/>
    <property type="match status" value="1"/>
</dbReference>
<dbReference type="Pfam" id="PF00144">
    <property type="entry name" value="Beta-lactamase"/>
    <property type="match status" value="1"/>
</dbReference>
<dbReference type="Gene3D" id="3.40.710.10">
    <property type="entry name" value="DD-peptidase/beta-lactamase superfamily"/>
    <property type="match status" value="1"/>
</dbReference>
<comment type="caution">
    <text evidence="2">The sequence shown here is derived from an EMBL/GenBank/DDBJ whole genome shotgun (WGS) entry which is preliminary data.</text>
</comment>
<dbReference type="InterPro" id="IPR001466">
    <property type="entry name" value="Beta-lactam-related"/>
</dbReference>
<proteinExistence type="predicted"/>
<keyword evidence="2" id="KW-0378">Hydrolase</keyword>
<keyword evidence="3" id="KW-1185">Reference proteome</keyword>
<dbReference type="Proteomes" id="UP001500394">
    <property type="component" value="Unassembled WGS sequence"/>
</dbReference>
<dbReference type="InterPro" id="IPR012338">
    <property type="entry name" value="Beta-lactam/transpept-like"/>
</dbReference>
<feature type="domain" description="Beta-lactamase-related" evidence="1">
    <location>
        <begin position="91"/>
        <end position="359"/>
    </location>
</feature>
<evidence type="ECO:0000313" key="2">
    <source>
        <dbReference type="EMBL" id="GAA4513967.1"/>
    </source>
</evidence>
<reference evidence="3" key="1">
    <citation type="journal article" date="2019" name="Int. J. Syst. Evol. Microbiol.">
        <title>The Global Catalogue of Microorganisms (GCM) 10K type strain sequencing project: providing services to taxonomists for standard genome sequencing and annotation.</title>
        <authorList>
            <consortium name="The Broad Institute Genomics Platform"/>
            <consortium name="The Broad Institute Genome Sequencing Center for Infectious Disease"/>
            <person name="Wu L."/>
            <person name="Ma J."/>
        </authorList>
    </citation>
    <scope>NUCLEOTIDE SEQUENCE [LARGE SCALE GENOMIC DNA]</scope>
    <source>
        <strain evidence="3">JCM 17858</strain>
    </source>
</reference>
<dbReference type="InterPro" id="IPR050789">
    <property type="entry name" value="Diverse_Enzym_Activities"/>
</dbReference>
<dbReference type="PANTHER" id="PTHR43283">
    <property type="entry name" value="BETA-LACTAMASE-RELATED"/>
    <property type="match status" value="1"/>
</dbReference>
<evidence type="ECO:0000313" key="3">
    <source>
        <dbReference type="Proteomes" id="UP001500394"/>
    </source>
</evidence>
<evidence type="ECO:0000259" key="1">
    <source>
        <dbReference type="Pfam" id="PF00144"/>
    </source>
</evidence>